<organism evidence="1 2">
    <name type="scientific">Pistacia integerrima</name>
    <dbReference type="NCBI Taxonomy" id="434235"/>
    <lineage>
        <taxon>Eukaryota</taxon>
        <taxon>Viridiplantae</taxon>
        <taxon>Streptophyta</taxon>
        <taxon>Embryophyta</taxon>
        <taxon>Tracheophyta</taxon>
        <taxon>Spermatophyta</taxon>
        <taxon>Magnoliopsida</taxon>
        <taxon>eudicotyledons</taxon>
        <taxon>Gunneridae</taxon>
        <taxon>Pentapetalae</taxon>
        <taxon>rosids</taxon>
        <taxon>malvids</taxon>
        <taxon>Sapindales</taxon>
        <taxon>Anacardiaceae</taxon>
        <taxon>Pistacia</taxon>
    </lineage>
</organism>
<dbReference type="EMBL" id="CM047748">
    <property type="protein sequence ID" value="KAJ0014696.1"/>
    <property type="molecule type" value="Genomic_DNA"/>
</dbReference>
<dbReference type="Proteomes" id="UP001163603">
    <property type="component" value="Chromosome 13"/>
</dbReference>
<proteinExistence type="predicted"/>
<name>A0ACC0XDP1_9ROSI</name>
<comment type="caution">
    <text evidence="1">The sequence shown here is derived from an EMBL/GenBank/DDBJ whole genome shotgun (WGS) entry which is preliminary data.</text>
</comment>
<gene>
    <name evidence="1" type="ORF">Pint_21310</name>
</gene>
<evidence type="ECO:0000313" key="1">
    <source>
        <dbReference type="EMBL" id="KAJ0014696.1"/>
    </source>
</evidence>
<evidence type="ECO:0000313" key="2">
    <source>
        <dbReference type="Proteomes" id="UP001163603"/>
    </source>
</evidence>
<accession>A0ACC0XDP1</accession>
<protein>
    <submittedName>
        <fullName evidence="1">Uncharacterized protein</fullName>
    </submittedName>
</protein>
<reference evidence="2" key="1">
    <citation type="journal article" date="2023" name="G3 (Bethesda)">
        <title>Genome assembly and association tests identify interacting loci associated with vigor, precocity, and sex in interspecific pistachio rootstocks.</title>
        <authorList>
            <person name="Palmer W."/>
            <person name="Jacygrad E."/>
            <person name="Sagayaradj S."/>
            <person name="Cavanaugh K."/>
            <person name="Han R."/>
            <person name="Bertier L."/>
            <person name="Beede B."/>
            <person name="Kafkas S."/>
            <person name="Golino D."/>
            <person name="Preece J."/>
            <person name="Michelmore R."/>
        </authorList>
    </citation>
    <scope>NUCLEOTIDE SEQUENCE [LARGE SCALE GENOMIC DNA]</scope>
</reference>
<sequence>MLRMPMKELIECKHPTAWLEFEKGLIDEMELARKFFKDGRPFDLEGLKNCMRRGYYYIEGVEELLFDLKQNNYEMHAFTNYPIWYRIIEDKLKISTYLSWTFCSCAIGKRKPDPDFYLEVVRHLKVDSGDCIFIDDRLKNVEAATEVGIVGLQFKGADFLRRDLSQMGINVSTNKFPKSENQSQITKEQRP</sequence>
<keyword evidence="2" id="KW-1185">Reference proteome</keyword>